<proteinExistence type="predicted"/>
<accession>A0A346PGT3</accession>
<feature type="region of interest" description="Disordered" evidence="1">
    <location>
        <begin position="433"/>
        <end position="461"/>
    </location>
</feature>
<feature type="compositionally biased region" description="Acidic residues" evidence="1">
    <location>
        <begin position="317"/>
        <end position="334"/>
    </location>
</feature>
<organism evidence="2 3">
    <name type="scientific">Natrarchaeobaculum sulfurireducens</name>
    <dbReference type="NCBI Taxonomy" id="2044521"/>
    <lineage>
        <taxon>Archaea</taxon>
        <taxon>Methanobacteriati</taxon>
        <taxon>Methanobacteriota</taxon>
        <taxon>Stenosarchaea group</taxon>
        <taxon>Halobacteria</taxon>
        <taxon>Halobacteriales</taxon>
        <taxon>Natrialbaceae</taxon>
        <taxon>Natrarchaeobaculum</taxon>
    </lineage>
</organism>
<protein>
    <submittedName>
        <fullName evidence="2">Protein containing parallel beta helix region</fullName>
    </submittedName>
</protein>
<name>A0A346PGT3_9EURY</name>
<feature type="compositionally biased region" description="Acidic residues" evidence="1">
    <location>
        <begin position="579"/>
        <end position="593"/>
    </location>
</feature>
<feature type="compositionally biased region" description="Low complexity" evidence="1">
    <location>
        <begin position="299"/>
        <end position="316"/>
    </location>
</feature>
<dbReference type="InterPro" id="IPR006311">
    <property type="entry name" value="TAT_signal"/>
</dbReference>
<dbReference type="SUPFAM" id="SSF51126">
    <property type="entry name" value="Pectin lyase-like"/>
    <property type="match status" value="1"/>
</dbReference>
<reference evidence="3" key="1">
    <citation type="submission" date="2017-10" db="EMBL/GenBank/DDBJ databases">
        <title>Phenotypic and genomic properties of facultatively anaerobic sulfur-reducing natronoarchaea from hypersaline soda lakes.</title>
        <authorList>
            <person name="Sorokin D.Y."/>
            <person name="Kublanov I.V."/>
            <person name="Roman P."/>
            <person name="Sinninghe Damste J.S."/>
            <person name="Golyshin P.N."/>
            <person name="Rojo D."/>
            <person name="Ciordia S."/>
            <person name="Mena Md.C."/>
            <person name="Ferrer M."/>
            <person name="Messina E."/>
            <person name="Smedile F."/>
            <person name="La Spada G."/>
            <person name="La Cono V."/>
            <person name="Yakimov M.M."/>
        </authorList>
    </citation>
    <scope>NUCLEOTIDE SEQUENCE [LARGE SCALE GENOMIC DNA]</scope>
    <source>
        <strain evidence="3">AArc1</strain>
    </source>
</reference>
<dbReference type="RefSeq" id="WP_117364768.1">
    <property type="nucleotide sequence ID" value="NZ_CP024047.1"/>
</dbReference>
<evidence type="ECO:0000313" key="3">
    <source>
        <dbReference type="Proteomes" id="UP000258707"/>
    </source>
</evidence>
<dbReference type="Proteomes" id="UP000258707">
    <property type="component" value="Chromosome"/>
</dbReference>
<dbReference type="GeneID" id="37639187"/>
<dbReference type="PROSITE" id="PS51318">
    <property type="entry name" value="TAT"/>
    <property type="match status" value="1"/>
</dbReference>
<dbReference type="KEGG" id="nan:AArc1_2413"/>
<feature type="region of interest" description="Disordered" evidence="1">
    <location>
        <begin position="568"/>
        <end position="593"/>
    </location>
</feature>
<dbReference type="InterPro" id="IPR011050">
    <property type="entry name" value="Pectin_lyase_fold/virulence"/>
</dbReference>
<sequence length="678" mass="70912">MTDKQDAVSPFSGKALLDRRSWLKVAAGAVTMGAIGAGTAAADEDYDVIRVPAGDTYRVQLGTGDTLENTVIDISASGARYQINAVGSNWTIRNVGVRGVWDGYDKAEPLIVSVPDAGGSARIENLYLGDGAHDDTYPGATGIFVSPNHAGVLEIDRVNIQGYPDNAIYGSGPGNPSNHSSTGAGGEVHITNSFAADCRAGGFRIGTNGSYVENCVAVGCDRNFWGFYEETEAIDCDFSNARLGDVGTGDGHWGANARARVTDTRFGTTVEHSGQVLGESAGSPQRSEPEAIEGVPLTAEDAASGSSGSSEPPSSGEPDDGDDEDETDDEDDLEGGDEHLLAFVTEPEAQLAGYEFTADGPVEFAEAPYETPSGGSIEGGTFEAEDFVDEDGEGWRAGGVTGGGQGDAFLVDGPITSIDLEQPDVMWVELDGERMDPEEIVDETAGDDTEDDSDEEDEEGNERLLAFVTEPNARLAGYEFTADAPVEFAKADYETPSGGSIEGGTFVAEDFVEEADDGTWRAGGVSGGGQGDAFLVDGPITSIDIEQPDVMWVELDSERMDPDEILEETAGNENGSNGDSEDEAGNENGGDDSNEALRKAIVIDGTDADGPSTYSFEVSGAVEPSTYRGATIDDDTVVDGGAVEGTVDGTKDAYRFTGDVTGFWLSGDATVDLEYDAR</sequence>
<evidence type="ECO:0000313" key="2">
    <source>
        <dbReference type="EMBL" id="AXR78728.1"/>
    </source>
</evidence>
<feature type="region of interest" description="Disordered" evidence="1">
    <location>
        <begin position="268"/>
        <end position="334"/>
    </location>
</feature>
<feature type="compositionally biased region" description="Acidic residues" evidence="1">
    <location>
        <begin position="438"/>
        <end position="460"/>
    </location>
</feature>
<evidence type="ECO:0000256" key="1">
    <source>
        <dbReference type="SAM" id="MobiDB-lite"/>
    </source>
</evidence>
<gene>
    <name evidence="2" type="ORF">AArc1_2413</name>
</gene>
<dbReference type="AlphaFoldDB" id="A0A346PGT3"/>
<dbReference type="EMBL" id="CP024047">
    <property type="protein sequence ID" value="AXR78728.1"/>
    <property type="molecule type" value="Genomic_DNA"/>
</dbReference>